<sequence>MYLHIFIFMCLDTLIIAMQTPTKDTKFKFNTLSNVYLPYAYTPDPLFGLGEDAAEQLSFEPSSKLIYAVGNTNIHVLDMADVTNLTVLFHQSYTSVAITDVHVCGGHVFVAFDNTTRHEDGCVNVYKLYNKETQTLDLVHSIKVGTLPDMVLTTPDCKTLIVAIEAEPYDDNANAVLVDNSGGIGLVKFPQGPNGAYTKNLESQGVMYINRNAKFSDDVEPEYITLNTEGTLAYVSLQENNGIAVVDLASEEIVDIFGLGFKDWTLANIDPSDRDGGVHMQPWKVFGMYQPDAIKMLRFQNEDFIVTANEGDSKDYDYFSEENRVGDFVLSELFGRLKVTSVKGKNETTQQYDQLYSFGGRGFSIRRASDMSLVYDSGDEIATKTAELLPHLFNANGEESIAVSDCSDTRSDDKRGSTIAVYSLDQTAAEITPQFEAFIYGVGDSDETRGDLYTARDISMQMLLQHLRESLKAA</sequence>
<gene>
    <name evidence="3" type="ORF">MAR_033579</name>
</gene>
<evidence type="ECO:0000313" key="4">
    <source>
        <dbReference type="Proteomes" id="UP001164746"/>
    </source>
</evidence>
<keyword evidence="1" id="KW-0732">Signal</keyword>
<dbReference type="InterPro" id="IPR052956">
    <property type="entry name" value="Mesenchyme-surface_protein"/>
</dbReference>
<evidence type="ECO:0000256" key="1">
    <source>
        <dbReference type="SAM" id="SignalP"/>
    </source>
</evidence>
<feature type="signal peptide" evidence="1">
    <location>
        <begin position="1"/>
        <end position="17"/>
    </location>
</feature>
<dbReference type="Gene3D" id="2.130.10.10">
    <property type="entry name" value="YVTN repeat-like/Quinoprotein amine dehydrogenase"/>
    <property type="match status" value="1"/>
</dbReference>
<evidence type="ECO:0000259" key="2">
    <source>
        <dbReference type="Pfam" id="PF22494"/>
    </source>
</evidence>
<organism evidence="3 4">
    <name type="scientific">Mya arenaria</name>
    <name type="common">Soft-shell clam</name>
    <dbReference type="NCBI Taxonomy" id="6604"/>
    <lineage>
        <taxon>Eukaryota</taxon>
        <taxon>Metazoa</taxon>
        <taxon>Spiralia</taxon>
        <taxon>Lophotrochozoa</taxon>
        <taxon>Mollusca</taxon>
        <taxon>Bivalvia</taxon>
        <taxon>Autobranchia</taxon>
        <taxon>Heteroconchia</taxon>
        <taxon>Euheterodonta</taxon>
        <taxon>Imparidentia</taxon>
        <taxon>Neoheterodontei</taxon>
        <taxon>Myida</taxon>
        <taxon>Myoidea</taxon>
        <taxon>Myidae</taxon>
        <taxon>Mya</taxon>
    </lineage>
</organism>
<proteinExistence type="predicted"/>
<dbReference type="PANTHER" id="PTHR46928:SF1">
    <property type="entry name" value="MESENCHYME-SPECIFIC CELL SURFACE GLYCOPROTEIN"/>
    <property type="match status" value="1"/>
</dbReference>
<dbReference type="SUPFAM" id="SSF50969">
    <property type="entry name" value="YVTN repeat-like/Quinoprotein amine dehydrogenase"/>
    <property type="match status" value="1"/>
</dbReference>
<dbReference type="PANTHER" id="PTHR46928">
    <property type="entry name" value="MESENCHYME-SPECIFIC CELL SURFACE GLYCOPROTEIN"/>
    <property type="match status" value="1"/>
</dbReference>
<protein>
    <submittedName>
        <fullName evidence="3">M130-like protein</fullName>
    </submittedName>
</protein>
<feature type="chain" id="PRO_5046565750" evidence="1">
    <location>
        <begin position="18"/>
        <end position="474"/>
    </location>
</feature>
<accession>A0ABY7GAT6</accession>
<dbReference type="InterPro" id="IPR055188">
    <property type="entry name" value="Choice_anch_I"/>
</dbReference>
<dbReference type="InterPro" id="IPR015943">
    <property type="entry name" value="WD40/YVTN_repeat-like_dom_sf"/>
</dbReference>
<reference evidence="3" key="1">
    <citation type="submission" date="2022-11" db="EMBL/GenBank/DDBJ databases">
        <title>Centuries of genome instability and evolution in soft-shell clam transmissible cancer (bioRxiv).</title>
        <authorList>
            <person name="Hart S.F.M."/>
            <person name="Yonemitsu M.A."/>
            <person name="Giersch R.M."/>
            <person name="Beal B.F."/>
            <person name="Arriagada G."/>
            <person name="Davis B.W."/>
            <person name="Ostrander E.A."/>
            <person name="Goff S.P."/>
            <person name="Metzger M.J."/>
        </authorList>
    </citation>
    <scope>NUCLEOTIDE SEQUENCE</scope>
    <source>
        <strain evidence="3">MELC-2E11</strain>
        <tissue evidence="3">Siphon/mantle</tissue>
    </source>
</reference>
<name>A0ABY7GAT6_MYAAR</name>
<evidence type="ECO:0000313" key="3">
    <source>
        <dbReference type="EMBL" id="WAR31037.1"/>
    </source>
</evidence>
<keyword evidence="4" id="KW-1185">Reference proteome</keyword>
<dbReference type="Pfam" id="PF22494">
    <property type="entry name" value="choice_anch_I"/>
    <property type="match status" value="1"/>
</dbReference>
<feature type="domain" description="Choice-of-anchor I" evidence="2">
    <location>
        <begin position="54"/>
        <end position="419"/>
    </location>
</feature>
<dbReference type="EMBL" id="CP111028">
    <property type="protein sequence ID" value="WAR31037.1"/>
    <property type="molecule type" value="Genomic_DNA"/>
</dbReference>
<dbReference type="InterPro" id="IPR011044">
    <property type="entry name" value="Quino_amine_DH_bsu"/>
</dbReference>
<dbReference type="Proteomes" id="UP001164746">
    <property type="component" value="Chromosome 17"/>
</dbReference>